<dbReference type="SUPFAM" id="SSF53474">
    <property type="entry name" value="alpha/beta-Hydrolases"/>
    <property type="match status" value="1"/>
</dbReference>
<gene>
    <name evidence="2" type="ORF">ACFQS1_13815</name>
</gene>
<keyword evidence="3" id="KW-1185">Reference proteome</keyword>
<dbReference type="InterPro" id="IPR000073">
    <property type="entry name" value="AB_hydrolase_1"/>
</dbReference>
<comment type="caution">
    <text evidence="2">The sequence shown here is derived from an EMBL/GenBank/DDBJ whole genome shotgun (WGS) entry which is preliminary data.</text>
</comment>
<dbReference type="PANTHER" id="PTHR43433">
    <property type="entry name" value="HYDROLASE, ALPHA/BETA FOLD FAMILY PROTEIN"/>
    <property type="match status" value="1"/>
</dbReference>
<name>A0ABW2HSJ6_9ACTN</name>
<evidence type="ECO:0000313" key="2">
    <source>
        <dbReference type="EMBL" id="MFC7275068.1"/>
    </source>
</evidence>
<proteinExistence type="predicted"/>
<reference evidence="3" key="1">
    <citation type="journal article" date="2019" name="Int. J. Syst. Evol. Microbiol.">
        <title>The Global Catalogue of Microorganisms (GCM) 10K type strain sequencing project: providing services to taxonomists for standard genome sequencing and annotation.</title>
        <authorList>
            <consortium name="The Broad Institute Genomics Platform"/>
            <consortium name="The Broad Institute Genome Sequencing Center for Infectious Disease"/>
            <person name="Wu L."/>
            <person name="Ma J."/>
        </authorList>
    </citation>
    <scope>NUCLEOTIDE SEQUENCE [LARGE SCALE GENOMIC DNA]</scope>
    <source>
        <strain evidence="3">XZYJT-10</strain>
    </source>
</reference>
<dbReference type="InterPro" id="IPR050471">
    <property type="entry name" value="AB_hydrolase"/>
</dbReference>
<evidence type="ECO:0000313" key="3">
    <source>
        <dbReference type="Proteomes" id="UP001596548"/>
    </source>
</evidence>
<dbReference type="Pfam" id="PF12697">
    <property type="entry name" value="Abhydrolase_6"/>
    <property type="match status" value="1"/>
</dbReference>
<dbReference type="Proteomes" id="UP001596548">
    <property type="component" value="Unassembled WGS sequence"/>
</dbReference>
<dbReference type="PANTHER" id="PTHR43433:SF5">
    <property type="entry name" value="AB HYDROLASE-1 DOMAIN-CONTAINING PROTEIN"/>
    <property type="match status" value="1"/>
</dbReference>
<dbReference type="EMBL" id="JBHTBJ010000008">
    <property type="protein sequence ID" value="MFC7275068.1"/>
    <property type="molecule type" value="Genomic_DNA"/>
</dbReference>
<keyword evidence="2" id="KW-0378">Hydrolase</keyword>
<dbReference type="InterPro" id="IPR029058">
    <property type="entry name" value="AB_hydrolase_fold"/>
</dbReference>
<dbReference type="Gene3D" id="3.40.50.1820">
    <property type="entry name" value="alpha/beta hydrolase"/>
    <property type="match status" value="1"/>
</dbReference>
<protein>
    <submittedName>
        <fullName evidence="2">Alpha/beta fold hydrolase</fullName>
    </submittedName>
</protein>
<dbReference type="GO" id="GO:0016787">
    <property type="term" value="F:hydrolase activity"/>
    <property type="evidence" value="ECO:0007669"/>
    <property type="project" value="UniProtKB-KW"/>
</dbReference>
<accession>A0ABW2HSJ6</accession>
<sequence length="253" mass="27120">MASVDVLTTGTGPGLVVIPGTTRRARHYQSLADALADRYTVHVIERRGRGKSPAQGDGYGLDAEITDVLEVLEETKSRQVFGHSYGGLVALHAALRTALDRVIVYEPATSINGSLPGGWLPRYEKLLADGHDARAMVHFLHALDMMPSGPAMVGVVWAMQHLTSEGRATRELLPTVPPEFHVAVELDSDGGRYSAVTAPALLLGGGRSPAYLLEVLHVLSQTIPRAQMIVTPEFDHNAPDLSAPKAVAELIRA</sequence>
<feature type="domain" description="AB hydrolase-1" evidence="1">
    <location>
        <begin position="15"/>
        <end position="249"/>
    </location>
</feature>
<organism evidence="2 3">
    <name type="scientific">Paractinoplanes rhizophilus</name>
    <dbReference type="NCBI Taxonomy" id="1416877"/>
    <lineage>
        <taxon>Bacteria</taxon>
        <taxon>Bacillati</taxon>
        <taxon>Actinomycetota</taxon>
        <taxon>Actinomycetes</taxon>
        <taxon>Micromonosporales</taxon>
        <taxon>Micromonosporaceae</taxon>
        <taxon>Paractinoplanes</taxon>
    </lineage>
</organism>
<evidence type="ECO:0000259" key="1">
    <source>
        <dbReference type="Pfam" id="PF12697"/>
    </source>
</evidence>
<dbReference type="RefSeq" id="WP_378967781.1">
    <property type="nucleotide sequence ID" value="NZ_JBHTBJ010000008.1"/>
</dbReference>